<gene>
    <name evidence="3" type="ORF">C9I28_22870</name>
</gene>
<dbReference type="Proteomes" id="UP000240505">
    <property type="component" value="Chromosome"/>
</dbReference>
<dbReference type="KEGG" id="masz:C9I28_22870"/>
<feature type="domain" description="DUF3592" evidence="2">
    <location>
        <begin position="62"/>
        <end position="144"/>
    </location>
</feature>
<reference evidence="3 4" key="1">
    <citation type="submission" date="2018-03" db="EMBL/GenBank/DDBJ databases">
        <title>Massilia armeniaca sp. nov., isolated from desert soil.</title>
        <authorList>
            <person name="Huang H."/>
            <person name="Ren M."/>
        </authorList>
    </citation>
    <scope>NUCLEOTIDE SEQUENCE [LARGE SCALE GENOMIC DNA]</scope>
    <source>
        <strain evidence="3 4">ZMN-3</strain>
    </source>
</reference>
<name>A0A2R4CEV2_9BURK</name>
<dbReference type="Pfam" id="PF12158">
    <property type="entry name" value="DUF3592"/>
    <property type="match status" value="1"/>
</dbReference>
<organism evidence="3 4">
    <name type="scientific">Pseudoduganella armeniaca</name>
    <dbReference type="NCBI Taxonomy" id="2072590"/>
    <lineage>
        <taxon>Bacteria</taxon>
        <taxon>Pseudomonadati</taxon>
        <taxon>Pseudomonadota</taxon>
        <taxon>Betaproteobacteria</taxon>
        <taxon>Burkholderiales</taxon>
        <taxon>Oxalobacteraceae</taxon>
        <taxon>Telluria group</taxon>
        <taxon>Pseudoduganella</taxon>
    </lineage>
</organism>
<dbReference type="EMBL" id="CP028324">
    <property type="protein sequence ID" value="AVR98164.1"/>
    <property type="molecule type" value="Genomic_DNA"/>
</dbReference>
<keyword evidence="1" id="KW-0472">Membrane</keyword>
<dbReference type="AlphaFoldDB" id="A0A2R4CEV2"/>
<evidence type="ECO:0000256" key="1">
    <source>
        <dbReference type="SAM" id="Phobius"/>
    </source>
</evidence>
<protein>
    <recommendedName>
        <fullName evidence="2">DUF3592 domain-containing protein</fullName>
    </recommendedName>
</protein>
<dbReference type="InterPro" id="IPR021994">
    <property type="entry name" value="DUF3592"/>
</dbReference>
<sequence length="176" mass="19366">MMRPSAAGDPFAIPCRDDVAAGTHRTSAWIIGVICAIALLLGGIRIHGKFDASTWPAVRAQVDSVKVYHRSGRGQDWCNLVSYRYVVDGKRYTSRRMASSLIGASGCHKTEAEATWHAGRLLRAGGVRAYYDPAAPAHAILVKDRLDVLDYFALGVAAFAALVACREWRCYRRKTR</sequence>
<accession>A0A2R4CEV2</accession>
<dbReference type="OrthoDB" id="8707374at2"/>
<keyword evidence="1" id="KW-0812">Transmembrane</keyword>
<feature type="transmembrane region" description="Helical" evidence="1">
    <location>
        <begin position="26"/>
        <end position="46"/>
    </location>
</feature>
<evidence type="ECO:0000259" key="2">
    <source>
        <dbReference type="Pfam" id="PF12158"/>
    </source>
</evidence>
<feature type="transmembrane region" description="Helical" evidence="1">
    <location>
        <begin position="151"/>
        <end position="168"/>
    </location>
</feature>
<evidence type="ECO:0000313" key="4">
    <source>
        <dbReference type="Proteomes" id="UP000240505"/>
    </source>
</evidence>
<dbReference type="RefSeq" id="WP_107143501.1">
    <property type="nucleotide sequence ID" value="NZ_CP028324.1"/>
</dbReference>
<evidence type="ECO:0000313" key="3">
    <source>
        <dbReference type="EMBL" id="AVR98164.1"/>
    </source>
</evidence>
<proteinExistence type="predicted"/>
<keyword evidence="4" id="KW-1185">Reference proteome</keyword>
<keyword evidence="1" id="KW-1133">Transmembrane helix</keyword>